<gene>
    <name evidence="2" type="ORF">R1flu_018998</name>
</gene>
<reference evidence="2 3" key="1">
    <citation type="submission" date="2024-09" db="EMBL/GenBank/DDBJ databases">
        <title>Chromosome-scale assembly of Riccia fluitans.</title>
        <authorList>
            <person name="Paukszto L."/>
            <person name="Sawicki J."/>
            <person name="Karawczyk K."/>
            <person name="Piernik-Szablinska J."/>
            <person name="Szczecinska M."/>
            <person name="Mazdziarz M."/>
        </authorList>
    </citation>
    <scope>NUCLEOTIDE SEQUENCE [LARGE SCALE GENOMIC DNA]</scope>
    <source>
        <strain evidence="2">Rf_01</strain>
        <tissue evidence="2">Aerial parts of the thallus</tissue>
    </source>
</reference>
<evidence type="ECO:0000313" key="2">
    <source>
        <dbReference type="EMBL" id="KAL2650870.1"/>
    </source>
</evidence>
<dbReference type="AlphaFoldDB" id="A0ABD1ZIW8"/>
<sequence>MSVRYHALRPWPDEFFLVDTSEIDRSEFSPTEVTEQFGRVGIIPRAWSIRKVDWYLDILEFVCIRRLRRQKEKVVGPYKYTEEYQAVGKTIHEEEIRRREQSAKCSGECKSEMDKNSKAEAEGSSERLEADKRKEFIDETSECKKAFKQQRSAGSK</sequence>
<dbReference type="Proteomes" id="UP001605036">
    <property type="component" value="Unassembled WGS sequence"/>
</dbReference>
<organism evidence="2 3">
    <name type="scientific">Riccia fluitans</name>
    <dbReference type="NCBI Taxonomy" id="41844"/>
    <lineage>
        <taxon>Eukaryota</taxon>
        <taxon>Viridiplantae</taxon>
        <taxon>Streptophyta</taxon>
        <taxon>Embryophyta</taxon>
        <taxon>Marchantiophyta</taxon>
        <taxon>Marchantiopsida</taxon>
        <taxon>Marchantiidae</taxon>
        <taxon>Marchantiales</taxon>
        <taxon>Ricciaceae</taxon>
        <taxon>Riccia</taxon>
    </lineage>
</organism>
<feature type="region of interest" description="Disordered" evidence="1">
    <location>
        <begin position="95"/>
        <end position="133"/>
    </location>
</feature>
<accession>A0ABD1ZIW8</accession>
<evidence type="ECO:0000313" key="3">
    <source>
        <dbReference type="Proteomes" id="UP001605036"/>
    </source>
</evidence>
<protein>
    <submittedName>
        <fullName evidence="2">Uncharacterized protein</fullName>
    </submittedName>
</protein>
<dbReference type="EMBL" id="JBHFFA010000001">
    <property type="protein sequence ID" value="KAL2650870.1"/>
    <property type="molecule type" value="Genomic_DNA"/>
</dbReference>
<keyword evidence="3" id="KW-1185">Reference proteome</keyword>
<comment type="caution">
    <text evidence="2">The sequence shown here is derived from an EMBL/GenBank/DDBJ whole genome shotgun (WGS) entry which is preliminary data.</text>
</comment>
<name>A0ABD1ZIW8_9MARC</name>
<proteinExistence type="predicted"/>
<evidence type="ECO:0000256" key="1">
    <source>
        <dbReference type="SAM" id="MobiDB-lite"/>
    </source>
</evidence>